<proteinExistence type="predicted"/>
<keyword evidence="3" id="KW-1185">Reference proteome</keyword>
<name>A0A9D3WD01_9ROSI</name>
<accession>A0A9D3WD01</accession>
<evidence type="ECO:0000313" key="2">
    <source>
        <dbReference type="EMBL" id="KAH1121839.1"/>
    </source>
</evidence>
<comment type="caution">
    <text evidence="2">The sequence shown here is derived from an EMBL/GenBank/DDBJ whole genome shotgun (WGS) entry which is preliminary data.</text>
</comment>
<feature type="region of interest" description="Disordered" evidence="1">
    <location>
        <begin position="20"/>
        <end position="45"/>
    </location>
</feature>
<gene>
    <name evidence="2" type="ORF">J1N35_004999</name>
</gene>
<dbReference type="Proteomes" id="UP000828251">
    <property type="component" value="Unassembled WGS sequence"/>
</dbReference>
<evidence type="ECO:0000256" key="1">
    <source>
        <dbReference type="SAM" id="MobiDB-lite"/>
    </source>
</evidence>
<dbReference type="AlphaFoldDB" id="A0A9D3WD01"/>
<organism evidence="2 3">
    <name type="scientific">Gossypium stocksii</name>
    <dbReference type="NCBI Taxonomy" id="47602"/>
    <lineage>
        <taxon>Eukaryota</taxon>
        <taxon>Viridiplantae</taxon>
        <taxon>Streptophyta</taxon>
        <taxon>Embryophyta</taxon>
        <taxon>Tracheophyta</taxon>
        <taxon>Spermatophyta</taxon>
        <taxon>Magnoliopsida</taxon>
        <taxon>eudicotyledons</taxon>
        <taxon>Gunneridae</taxon>
        <taxon>Pentapetalae</taxon>
        <taxon>rosids</taxon>
        <taxon>malvids</taxon>
        <taxon>Malvales</taxon>
        <taxon>Malvaceae</taxon>
        <taxon>Malvoideae</taxon>
        <taxon>Gossypium</taxon>
    </lineage>
</organism>
<feature type="compositionally biased region" description="Basic and acidic residues" evidence="1">
    <location>
        <begin position="20"/>
        <end position="36"/>
    </location>
</feature>
<sequence length="92" mass="10221">MAKAKSFVELGLRKDKFEFFKPKETGNDGGDNKEDENGNGDNVSDYSKKYVFSAIESVDELDKASIRVGLIVRSIKAKSNTLYPIRITKPGC</sequence>
<evidence type="ECO:0000313" key="3">
    <source>
        <dbReference type="Proteomes" id="UP000828251"/>
    </source>
</evidence>
<dbReference type="EMBL" id="JAIQCV010000002">
    <property type="protein sequence ID" value="KAH1121839.1"/>
    <property type="molecule type" value="Genomic_DNA"/>
</dbReference>
<protein>
    <submittedName>
        <fullName evidence="2">Uncharacterized protein</fullName>
    </submittedName>
</protein>
<reference evidence="2 3" key="1">
    <citation type="journal article" date="2021" name="Plant Biotechnol. J.">
        <title>Multi-omics assisted identification of the key and species-specific regulatory components of drought-tolerant mechanisms in Gossypium stocksii.</title>
        <authorList>
            <person name="Yu D."/>
            <person name="Ke L."/>
            <person name="Zhang D."/>
            <person name="Wu Y."/>
            <person name="Sun Y."/>
            <person name="Mei J."/>
            <person name="Sun J."/>
            <person name="Sun Y."/>
        </authorList>
    </citation>
    <scope>NUCLEOTIDE SEQUENCE [LARGE SCALE GENOMIC DNA]</scope>
    <source>
        <strain evidence="3">cv. E1</strain>
        <tissue evidence="2">Leaf</tissue>
    </source>
</reference>